<evidence type="ECO:0000313" key="2">
    <source>
        <dbReference type="EMBL" id="VVC41534.1"/>
    </source>
</evidence>
<sequence length="83" mass="8704">MLLALTLPDAPVKSGKLSIASSNITGNAINPEIAARAAVISRAITSFESRGPHERAGPRAKALVARRRAGTANSNTRKPRPSF</sequence>
<keyword evidence="3" id="KW-1185">Reference proteome</keyword>
<dbReference type="Proteomes" id="UP000325440">
    <property type="component" value="Unassembled WGS sequence"/>
</dbReference>
<dbReference type="AlphaFoldDB" id="A0A5E4NA16"/>
<evidence type="ECO:0000256" key="1">
    <source>
        <dbReference type="SAM" id="MobiDB-lite"/>
    </source>
</evidence>
<gene>
    <name evidence="2" type="ORF">CINCED_3A005424</name>
</gene>
<name>A0A5E4NA16_9HEMI</name>
<accession>A0A5E4NA16</accession>
<feature type="region of interest" description="Disordered" evidence="1">
    <location>
        <begin position="49"/>
        <end position="83"/>
    </location>
</feature>
<proteinExistence type="predicted"/>
<reference evidence="2 3" key="1">
    <citation type="submission" date="2019-08" db="EMBL/GenBank/DDBJ databases">
        <authorList>
            <person name="Alioto T."/>
            <person name="Alioto T."/>
            <person name="Gomez Garrido J."/>
        </authorList>
    </citation>
    <scope>NUCLEOTIDE SEQUENCE [LARGE SCALE GENOMIC DNA]</scope>
</reference>
<organism evidence="2 3">
    <name type="scientific">Cinara cedri</name>
    <dbReference type="NCBI Taxonomy" id="506608"/>
    <lineage>
        <taxon>Eukaryota</taxon>
        <taxon>Metazoa</taxon>
        <taxon>Ecdysozoa</taxon>
        <taxon>Arthropoda</taxon>
        <taxon>Hexapoda</taxon>
        <taxon>Insecta</taxon>
        <taxon>Pterygota</taxon>
        <taxon>Neoptera</taxon>
        <taxon>Paraneoptera</taxon>
        <taxon>Hemiptera</taxon>
        <taxon>Sternorrhyncha</taxon>
        <taxon>Aphidomorpha</taxon>
        <taxon>Aphidoidea</taxon>
        <taxon>Aphididae</taxon>
        <taxon>Lachninae</taxon>
        <taxon>Cinara</taxon>
    </lineage>
</organism>
<evidence type="ECO:0000313" key="3">
    <source>
        <dbReference type="Proteomes" id="UP000325440"/>
    </source>
</evidence>
<dbReference type="EMBL" id="CABPRJ010001920">
    <property type="protein sequence ID" value="VVC41534.1"/>
    <property type="molecule type" value="Genomic_DNA"/>
</dbReference>
<protein>
    <submittedName>
        <fullName evidence="2">Uncharacterized protein</fullName>
    </submittedName>
</protein>